<evidence type="ECO:0000313" key="1">
    <source>
        <dbReference type="EMBL" id="SJN45802.1"/>
    </source>
</evidence>
<name>A0A1R4KNH6_9MICO</name>
<gene>
    <name evidence="1" type="ORF">FM104_14300</name>
</gene>
<sequence>MMALSHPGEEDDMTFIQTFGRTFGTKRVNVTPGAEAPGRNVEVFDGLVQPKSVDFNVDTPIYVGDQLTWDDPRGGQQHVYATHVDVLDAGSRNMRHISVKWAKTPPVPASPSGNGHVIVVNGSNVNIALEGSTITQQVPVAAGYEQLADAVGRALALIEATQGIDPDEVDAAREAATLVVEEAAKTEPDPRVLKKLLLPLRGVLTSAANSGAGAAASALITQLMT</sequence>
<organism evidence="1 2">
    <name type="scientific">Microbacterium esteraromaticum</name>
    <dbReference type="NCBI Taxonomy" id="57043"/>
    <lineage>
        <taxon>Bacteria</taxon>
        <taxon>Bacillati</taxon>
        <taxon>Actinomycetota</taxon>
        <taxon>Actinomycetes</taxon>
        <taxon>Micrococcales</taxon>
        <taxon>Microbacteriaceae</taxon>
        <taxon>Microbacterium</taxon>
    </lineage>
</organism>
<evidence type="ECO:0000313" key="2">
    <source>
        <dbReference type="Proteomes" id="UP000196320"/>
    </source>
</evidence>
<dbReference type="EMBL" id="FUKO01000040">
    <property type="protein sequence ID" value="SJN45802.1"/>
    <property type="molecule type" value="Genomic_DNA"/>
</dbReference>
<proteinExistence type="predicted"/>
<keyword evidence="2" id="KW-1185">Reference proteome</keyword>
<accession>A0A1R4KNH6</accession>
<reference evidence="1 2" key="1">
    <citation type="submission" date="2017-02" db="EMBL/GenBank/DDBJ databases">
        <authorList>
            <person name="Peterson S.W."/>
        </authorList>
    </citation>
    <scope>NUCLEOTIDE SEQUENCE [LARGE SCALE GENOMIC DNA]</scope>
    <source>
        <strain evidence="1 2">B Mb 05.01</strain>
    </source>
</reference>
<dbReference type="Proteomes" id="UP000196320">
    <property type="component" value="Unassembled WGS sequence"/>
</dbReference>
<protein>
    <submittedName>
        <fullName evidence="1">Uncharacterized protein</fullName>
    </submittedName>
</protein>
<dbReference type="AlphaFoldDB" id="A0A1R4KNH6"/>